<protein>
    <recommendedName>
        <fullName evidence="1">Cell division coordinator CpoB</fullName>
    </recommendedName>
</protein>
<evidence type="ECO:0000256" key="2">
    <source>
        <dbReference type="PROSITE-ProRule" id="PRU00339"/>
    </source>
</evidence>
<keyword evidence="1" id="KW-0131">Cell cycle</keyword>
<organism evidence="5 6">
    <name type="scientific">Neptunomonas concharum</name>
    <dbReference type="NCBI Taxonomy" id="1031538"/>
    <lineage>
        <taxon>Bacteria</taxon>
        <taxon>Pseudomonadati</taxon>
        <taxon>Pseudomonadota</taxon>
        <taxon>Gammaproteobacteria</taxon>
        <taxon>Oceanospirillales</taxon>
        <taxon>Oceanospirillaceae</taxon>
        <taxon>Neptunomonas</taxon>
    </lineage>
</organism>
<dbReference type="NCBIfam" id="TIGR02795">
    <property type="entry name" value="tol_pal_ybgF"/>
    <property type="match status" value="1"/>
</dbReference>
<dbReference type="HAMAP" id="MF_02066">
    <property type="entry name" value="CpoB"/>
    <property type="match status" value="1"/>
</dbReference>
<gene>
    <name evidence="5" type="primary">ybgF</name>
    <name evidence="1" type="synonym">cpoB</name>
    <name evidence="5" type="ORF">F0U83_09525</name>
</gene>
<accession>A0A5P1RCF9</accession>
<evidence type="ECO:0000256" key="1">
    <source>
        <dbReference type="HAMAP-Rule" id="MF_02066"/>
    </source>
</evidence>
<dbReference type="Proteomes" id="UP000324760">
    <property type="component" value="Chromosome"/>
</dbReference>
<keyword evidence="6" id="KW-1185">Reference proteome</keyword>
<comment type="similarity">
    <text evidence="1">Belongs to the CpoB family.</text>
</comment>
<feature type="signal peptide" evidence="1">
    <location>
        <begin position="1"/>
        <end position="24"/>
    </location>
</feature>
<dbReference type="Pfam" id="PF13432">
    <property type="entry name" value="TPR_16"/>
    <property type="match status" value="1"/>
</dbReference>
<feature type="coiled-coil region" evidence="1">
    <location>
        <begin position="48"/>
        <end position="82"/>
    </location>
</feature>
<feature type="chain" id="PRO_5029073251" description="Cell division coordinator CpoB" evidence="1">
    <location>
        <begin position="25"/>
        <end position="272"/>
    </location>
</feature>
<dbReference type="PROSITE" id="PS50005">
    <property type="entry name" value="TPR"/>
    <property type="match status" value="1"/>
</dbReference>
<keyword evidence="1" id="KW-0732">Signal</keyword>
<dbReference type="GO" id="GO:0070206">
    <property type="term" value="P:protein trimerization"/>
    <property type="evidence" value="ECO:0007669"/>
    <property type="project" value="InterPro"/>
</dbReference>
<evidence type="ECO:0000313" key="6">
    <source>
        <dbReference type="Proteomes" id="UP000324760"/>
    </source>
</evidence>
<dbReference type="InterPro" id="IPR032519">
    <property type="entry name" value="YbgF_tri"/>
</dbReference>
<dbReference type="InterPro" id="IPR034706">
    <property type="entry name" value="CpoB"/>
</dbReference>
<comment type="subcellular location">
    <subcellularLocation>
        <location evidence="1">Periplasm</location>
    </subcellularLocation>
</comment>
<dbReference type="EMBL" id="CP043869">
    <property type="protein sequence ID" value="QEQ96941.1"/>
    <property type="molecule type" value="Genomic_DNA"/>
</dbReference>
<keyword evidence="1" id="KW-0574">Periplasm</keyword>
<dbReference type="Pfam" id="PF16331">
    <property type="entry name" value="TolA_bind_tri"/>
    <property type="match status" value="1"/>
</dbReference>
<keyword evidence="2" id="KW-0802">TPR repeat</keyword>
<proteinExistence type="inferred from homology"/>
<dbReference type="GO" id="GO:0030288">
    <property type="term" value="C:outer membrane-bounded periplasmic space"/>
    <property type="evidence" value="ECO:0007669"/>
    <property type="project" value="UniProtKB-UniRule"/>
</dbReference>
<feature type="domain" description="YbgF trimerisation" evidence="4">
    <location>
        <begin position="46"/>
        <end position="98"/>
    </location>
</feature>
<dbReference type="InterPro" id="IPR019734">
    <property type="entry name" value="TPR_rpt"/>
</dbReference>
<keyword evidence="1" id="KW-0132">Cell division</keyword>
<comment type="function">
    <text evidence="1">Mediates coordination of peptidoglycan synthesis and outer membrane constriction during cell division.</text>
</comment>
<dbReference type="KEGG" id="ncu:F0U83_09525"/>
<sequence precursor="true">MKRQLITSITVSLLVAASAATVQAAQVVPVIEVNAANGQRVSHAPSQNSELILIIQQLQDEMRQLRGQVESQQHQLRKMESDQKERYRDLDRRLSVLMQNGMGSAETDPTTTLPDTDTSVVSDDQRVETTQPSLSQSTDEAAPVAPSEPASVNDQQDYQSAFALVRQRDFNGASESFKRFLVDYPDSPRVPNAHYWLGEIYLAQGLHRPSEQAFVKVITDYPSSRKASDAMYKLGILYKQQGNMEKSLSFMRRVVKEYPDSSAARLAESALN</sequence>
<feature type="repeat" description="TPR" evidence="2">
    <location>
        <begin position="228"/>
        <end position="261"/>
    </location>
</feature>
<dbReference type="Pfam" id="PF13174">
    <property type="entry name" value="TPR_6"/>
    <property type="match status" value="1"/>
</dbReference>
<evidence type="ECO:0000256" key="3">
    <source>
        <dbReference type="SAM" id="MobiDB-lite"/>
    </source>
</evidence>
<dbReference type="GO" id="GO:0043093">
    <property type="term" value="P:FtsZ-dependent cytokinesis"/>
    <property type="evidence" value="ECO:0007669"/>
    <property type="project" value="UniProtKB-UniRule"/>
</dbReference>
<feature type="compositionally biased region" description="Polar residues" evidence="3">
    <location>
        <begin position="128"/>
        <end position="139"/>
    </location>
</feature>
<dbReference type="Gene3D" id="1.25.40.10">
    <property type="entry name" value="Tetratricopeptide repeat domain"/>
    <property type="match status" value="1"/>
</dbReference>
<evidence type="ECO:0000259" key="4">
    <source>
        <dbReference type="Pfam" id="PF16331"/>
    </source>
</evidence>
<dbReference type="OrthoDB" id="9768142at2"/>
<dbReference type="SUPFAM" id="SSF48452">
    <property type="entry name" value="TPR-like"/>
    <property type="match status" value="1"/>
</dbReference>
<dbReference type="Gene3D" id="1.20.5.110">
    <property type="match status" value="1"/>
</dbReference>
<dbReference type="RefSeq" id="WP_138988316.1">
    <property type="nucleotide sequence ID" value="NZ_CP043869.1"/>
</dbReference>
<evidence type="ECO:0000313" key="5">
    <source>
        <dbReference type="EMBL" id="QEQ96941.1"/>
    </source>
</evidence>
<feature type="region of interest" description="Disordered" evidence="3">
    <location>
        <begin position="99"/>
        <end position="153"/>
    </location>
</feature>
<keyword evidence="1" id="KW-0175">Coiled coil</keyword>
<feature type="compositionally biased region" description="Low complexity" evidence="3">
    <location>
        <begin position="107"/>
        <end position="122"/>
    </location>
</feature>
<dbReference type="InterPro" id="IPR011990">
    <property type="entry name" value="TPR-like_helical_dom_sf"/>
</dbReference>
<dbReference type="AlphaFoldDB" id="A0A5P1RCF9"/>
<reference evidence="5 6" key="1">
    <citation type="journal article" date="2019" name="Biochem. Eng. J.">
        <title>Metabolic engineering of the marine bacteria Neptunomonas concharum for the production of acetoin and meso-2,3-butanediol from acetate.</title>
        <authorList>
            <person name="Li W."/>
            <person name="Pu N."/>
            <person name="Liu C.-X."/>
            <person name="Yuan Q.-P."/>
            <person name="Li Z.-J."/>
        </authorList>
    </citation>
    <scope>NUCLEOTIDE SEQUENCE [LARGE SCALE GENOMIC DNA]</scope>
    <source>
        <strain evidence="5 6">JCM17730</strain>
    </source>
</reference>
<name>A0A5P1RCF9_9GAMM</name>
<dbReference type="InterPro" id="IPR014162">
    <property type="entry name" value="CpoB_C"/>
</dbReference>
<feature type="compositionally biased region" description="Low complexity" evidence="3">
    <location>
        <begin position="140"/>
        <end position="152"/>
    </location>
</feature>